<dbReference type="KEGG" id="nwr:E3U44_18695"/>
<dbReference type="EMBL" id="CP038033">
    <property type="protein sequence ID" value="QBQ56297.1"/>
    <property type="molecule type" value="Genomic_DNA"/>
</dbReference>
<dbReference type="EMBL" id="CP038033">
    <property type="protein sequence ID" value="QBQ54469.1"/>
    <property type="molecule type" value="Genomic_DNA"/>
</dbReference>
<dbReference type="EMBL" id="CP038033">
    <property type="protein sequence ID" value="QBQ54319.1"/>
    <property type="molecule type" value="Genomic_DNA"/>
</dbReference>
<protein>
    <submittedName>
        <fullName evidence="7">Transposase</fullName>
    </submittedName>
</protein>
<gene>
    <name evidence="3" type="ORF">E3U44_07205</name>
    <name evidence="4" type="ORF">E3U44_08030</name>
    <name evidence="5" type="ORF">E3U44_08085</name>
    <name evidence="6" type="ORF">E3U44_18085</name>
    <name evidence="7" type="ORF">E3U44_18695</name>
</gene>
<dbReference type="InterPro" id="IPR055247">
    <property type="entry name" value="InsJ-like_HTH"/>
</dbReference>
<feature type="domain" description="Insertion element IS150 protein InsJ-like helix-turn-helix" evidence="2">
    <location>
        <begin position="10"/>
        <end position="53"/>
    </location>
</feature>
<name>A0A4P7C3P2_9GAMM</name>
<feature type="region of interest" description="Disordered" evidence="1">
    <location>
        <begin position="111"/>
        <end position="148"/>
    </location>
</feature>
<accession>A0A4P7C3P2</accession>
<sequence length="148" mass="17174">MPAPYSNDLRQKLITCYEQGELSQEAVAKRFLVSVRTFKRWWKRYQERERIAPEPMGGWVEPKVDEAGGAQIRAWLKARPELTLVQLCERYERHFGVSMSRSAMDRALKRLNLTRKKRRSMSPRARASRSNDSGPPIKNASARMPPKS</sequence>
<evidence type="ECO:0000313" key="7">
    <source>
        <dbReference type="EMBL" id="QBQ56297.1"/>
    </source>
</evidence>
<dbReference type="Gene3D" id="1.10.10.10">
    <property type="entry name" value="Winged helix-like DNA-binding domain superfamily/Winged helix DNA-binding domain"/>
    <property type="match status" value="1"/>
</dbReference>
<organism evidence="7 8">
    <name type="scientific">Nitrosococcus wardiae</name>
    <dbReference type="NCBI Taxonomy" id="1814290"/>
    <lineage>
        <taxon>Bacteria</taxon>
        <taxon>Pseudomonadati</taxon>
        <taxon>Pseudomonadota</taxon>
        <taxon>Gammaproteobacteria</taxon>
        <taxon>Chromatiales</taxon>
        <taxon>Chromatiaceae</taxon>
        <taxon>Nitrosococcus</taxon>
    </lineage>
</organism>
<dbReference type="RefSeq" id="WP_134357487.1">
    <property type="nucleotide sequence ID" value="NZ_CP038033.1"/>
</dbReference>
<dbReference type="KEGG" id="nwr:E3U44_18085"/>
<proteinExistence type="predicted"/>
<evidence type="ECO:0000313" key="4">
    <source>
        <dbReference type="EMBL" id="QBQ54458.1"/>
    </source>
</evidence>
<dbReference type="SUPFAM" id="SSF46689">
    <property type="entry name" value="Homeodomain-like"/>
    <property type="match status" value="1"/>
</dbReference>
<dbReference type="Pfam" id="PF13518">
    <property type="entry name" value="HTH_28"/>
    <property type="match status" value="1"/>
</dbReference>
<dbReference type="EMBL" id="CP038033">
    <property type="protein sequence ID" value="QBQ54458.1"/>
    <property type="molecule type" value="Genomic_DNA"/>
</dbReference>
<evidence type="ECO:0000259" key="2">
    <source>
        <dbReference type="Pfam" id="PF13518"/>
    </source>
</evidence>
<evidence type="ECO:0000256" key="1">
    <source>
        <dbReference type="SAM" id="MobiDB-lite"/>
    </source>
</evidence>
<reference evidence="7 8" key="1">
    <citation type="submission" date="2019-03" db="EMBL/GenBank/DDBJ databases">
        <title>The genome sequence of Nitrosococcus wardiae strain D1FHST reveals the archetypal metabolic capacity of ammonia-oxidizing Gammaproteobacteria.</title>
        <authorList>
            <person name="Wang L."/>
            <person name="Lim C.K."/>
            <person name="Hanson T.E."/>
            <person name="Dang H."/>
            <person name="Klotz M.G."/>
        </authorList>
    </citation>
    <scope>NUCLEOTIDE SEQUENCE [LARGE SCALE GENOMIC DNA]</scope>
    <source>
        <strain evidence="7 8">D1FHS</strain>
    </source>
</reference>
<evidence type="ECO:0000313" key="8">
    <source>
        <dbReference type="Proteomes" id="UP000294325"/>
    </source>
</evidence>
<evidence type="ECO:0000313" key="6">
    <source>
        <dbReference type="EMBL" id="QBQ56198.1"/>
    </source>
</evidence>
<dbReference type="Proteomes" id="UP000294325">
    <property type="component" value="Chromosome"/>
</dbReference>
<feature type="compositionally biased region" description="Basic residues" evidence="1">
    <location>
        <begin position="112"/>
        <end position="121"/>
    </location>
</feature>
<dbReference type="InterPro" id="IPR036388">
    <property type="entry name" value="WH-like_DNA-bd_sf"/>
</dbReference>
<dbReference type="InterPro" id="IPR009057">
    <property type="entry name" value="Homeodomain-like_sf"/>
</dbReference>
<dbReference type="AlphaFoldDB" id="A0A4P7C3P2"/>
<evidence type="ECO:0000313" key="3">
    <source>
        <dbReference type="EMBL" id="QBQ54319.1"/>
    </source>
</evidence>
<keyword evidence="8" id="KW-1185">Reference proteome</keyword>
<evidence type="ECO:0000313" key="5">
    <source>
        <dbReference type="EMBL" id="QBQ54469.1"/>
    </source>
</evidence>
<dbReference type="EMBL" id="CP038033">
    <property type="protein sequence ID" value="QBQ56198.1"/>
    <property type="molecule type" value="Genomic_DNA"/>
</dbReference>
<dbReference type="OrthoDB" id="5572758at2"/>
<dbReference type="KEGG" id="nwr:E3U44_07205"/>
<dbReference type="KEGG" id="nwr:E3U44_08085"/>
<dbReference type="KEGG" id="nwr:E3U44_08030"/>